<accession>M4T656</accession>
<reference evidence="1 2" key="1">
    <citation type="journal article" date="2013" name="Genome Announc.">
        <title>Complete Genome Sequence of the Pseudomonas fluorescens Bacteriophage UFV-P2.</title>
        <authorList>
            <person name="Eller M.R."/>
            <person name="Salgado R.L."/>
            <person name="Vidigal P.M."/>
            <person name="Alves M.P."/>
            <person name="Dias R.S."/>
            <person name="de Oliveira L.L."/>
            <person name="da Silva C.C."/>
            <person name="de Carvalho A.F."/>
            <person name="De Paula S.O."/>
        </authorList>
    </citation>
    <scope>NUCLEOTIDE SEQUENCE [LARGE SCALE GENOMIC DNA]</scope>
</reference>
<dbReference type="RefSeq" id="YP_007518458.1">
    <property type="nucleotide sequence ID" value="NC_018850.2"/>
</dbReference>
<dbReference type="KEGG" id="vg:13828882"/>
<dbReference type="OrthoDB" id="21741at10239"/>
<organism evidence="1 2">
    <name type="scientific">Pseudomonas phage UFV-P2</name>
    <dbReference type="NCBI Taxonomy" id="1235661"/>
    <lineage>
        <taxon>Viruses</taxon>
        <taxon>Duplodnaviria</taxon>
        <taxon>Heunggongvirae</taxon>
        <taxon>Uroviricota</taxon>
        <taxon>Caudoviricetes</taxon>
        <taxon>Vicosavirus</taxon>
        <taxon>Vicosavirus UFVP2</taxon>
    </lineage>
</organism>
<name>M4T656_9CAUD</name>
<dbReference type="Proteomes" id="UP000007008">
    <property type="component" value="Segment"/>
</dbReference>
<proteinExistence type="predicted"/>
<dbReference type="GeneID" id="13828882"/>
<protein>
    <submittedName>
        <fullName evidence="1">Uncharacterized protein</fullName>
    </submittedName>
</protein>
<sequence>MYTIFGAVYPEDHHGPGMLFRHGVKYAWTFRNGQCHCGVWNLETTYGGYQYQVRVA</sequence>
<evidence type="ECO:0000313" key="2">
    <source>
        <dbReference type="Proteomes" id="UP000007008"/>
    </source>
</evidence>
<dbReference type="EMBL" id="JX863101">
    <property type="protein sequence ID" value="AGH62700.1"/>
    <property type="molecule type" value="Genomic_DNA"/>
</dbReference>
<keyword evidence="2" id="KW-1185">Reference proteome</keyword>
<evidence type="ECO:0000313" key="1">
    <source>
        <dbReference type="EMBL" id="AGH62700.1"/>
    </source>
</evidence>